<dbReference type="PRINTS" id="PR01338">
    <property type="entry name" value="TYPE3OMKPROT"/>
</dbReference>
<evidence type="ECO:0000256" key="3">
    <source>
        <dbReference type="ARBA" id="ARBA00022729"/>
    </source>
</evidence>
<dbReference type="InterPro" id="IPR043427">
    <property type="entry name" value="YscJ/FliF"/>
</dbReference>
<feature type="transmembrane region" description="Helical" evidence="8">
    <location>
        <begin position="225"/>
        <end position="249"/>
    </location>
</feature>
<evidence type="ECO:0000313" key="11">
    <source>
        <dbReference type="Proteomes" id="UP000528734"/>
    </source>
</evidence>
<evidence type="ECO:0000256" key="6">
    <source>
        <dbReference type="ARBA" id="ARBA00023237"/>
    </source>
</evidence>
<reference evidence="10 11" key="1">
    <citation type="submission" date="2020-03" db="EMBL/GenBank/DDBJ databases">
        <title>Bradyrhizobium diversity isolated from nodules of Muelleranthus trifoliolatus.</title>
        <authorList>
            <person name="Klepa M."/>
            <person name="Helene L."/>
            <person name="Hungria M."/>
        </authorList>
    </citation>
    <scope>NUCLEOTIDE SEQUENCE [LARGE SCALE GENOMIC DNA]</scope>
    <source>
        <strain evidence="10 11">WSM 1744</strain>
    </source>
</reference>
<dbReference type="InterPro" id="IPR003282">
    <property type="entry name" value="T3SS_SctJ"/>
</dbReference>
<keyword evidence="7 8" id="KW-0449">Lipoprotein</keyword>
<dbReference type="EMBL" id="JAAVLW010000010">
    <property type="protein sequence ID" value="NOJ50154.1"/>
    <property type="molecule type" value="Genomic_DNA"/>
</dbReference>
<dbReference type="Proteomes" id="UP000528734">
    <property type="component" value="Unassembled WGS sequence"/>
</dbReference>
<dbReference type="Gene3D" id="3.30.300.30">
    <property type="match status" value="1"/>
</dbReference>
<dbReference type="GO" id="GO:0009279">
    <property type="term" value="C:cell outer membrane"/>
    <property type="evidence" value="ECO:0007669"/>
    <property type="project" value="UniProtKB-SubCell"/>
</dbReference>
<comment type="similarity">
    <text evidence="2 8">Belongs to the YscJ lipoprotein family.</text>
</comment>
<dbReference type="InterPro" id="IPR006182">
    <property type="entry name" value="FliF_N_dom"/>
</dbReference>
<evidence type="ECO:0000259" key="9">
    <source>
        <dbReference type="Pfam" id="PF01514"/>
    </source>
</evidence>
<keyword evidence="11" id="KW-1185">Reference proteome</keyword>
<evidence type="ECO:0000256" key="5">
    <source>
        <dbReference type="ARBA" id="ARBA00023139"/>
    </source>
</evidence>
<proteinExistence type="inferred from homology"/>
<evidence type="ECO:0000256" key="4">
    <source>
        <dbReference type="ARBA" id="ARBA00023136"/>
    </source>
</evidence>
<organism evidence="10 11">
    <name type="scientific">Bradyrhizobium archetypum</name>
    <dbReference type="NCBI Taxonomy" id="2721160"/>
    <lineage>
        <taxon>Bacteria</taxon>
        <taxon>Pseudomonadati</taxon>
        <taxon>Pseudomonadota</taxon>
        <taxon>Alphaproteobacteria</taxon>
        <taxon>Hyphomicrobiales</taxon>
        <taxon>Nitrobacteraceae</taxon>
        <taxon>Bradyrhizobium</taxon>
    </lineage>
</organism>
<evidence type="ECO:0000256" key="1">
    <source>
        <dbReference type="ARBA" id="ARBA00004459"/>
    </source>
</evidence>
<keyword evidence="5 8" id="KW-0564">Palmitate</keyword>
<dbReference type="Pfam" id="PF01514">
    <property type="entry name" value="YscJ_FliF"/>
    <property type="match status" value="1"/>
</dbReference>
<evidence type="ECO:0000256" key="2">
    <source>
        <dbReference type="ARBA" id="ARBA00009509"/>
    </source>
</evidence>
<dbReference type="RefSeq" id="WP_171713295.1">
    <property type="nucleotide sequence ID" value="NZ_JAAVLW010000010.1"/>
</dbReference>
<dbReference type="PANTHER" id="PTHR30046:SF2">
    <property type="entry name" value="YOP PROTEINS TRANSLOCATION LIPOPROTEIN J"/>
    <property type="match status" value="1"/>
</dbReference>
<comment type="subcellular location">
    <subcellularLocation>
        <location evidence="1">Cell outer membrane</location>
        <topology evidence="1">Lipid-anchor</topology>
    </subcellularLocation>
</comment>
<feature type="domain" description="Flagellar M-ring N-terminal" evidence="9">
    <location>
        <begin position="33"/>
        <end position="196"/>
    </location>
</feature>
<keyword evidence="8" id="KW-0812">Transmembrane</keyword>
<protein>
    <recommendedName>
        <fullName evidence="8">Lipoprotein</fullName>
    </recommendedName>
</protein>
<sequence>MYGQNGRARLSGRRSRVFAVLWLLLPLIGCKADLYTKVQEREANEMLAILLSKGVDAVRVTAKDGTSTIQVEEKQLAFSIDLLNLEGLPRHPFKSLGEVFKGSGLVASPIEERARYVYALSEELSRTISDIDGVISARVHVVLPKNDLLRQDTMPSSASVFIRHSSNAKLPVLLPQIKMLVANSIEGLSYDKVAVVFVPIERAPLEQPARPVASAQSTKSISDPVLAAAIGGGGAAVGLLCYIFLGSLMRQRAKPSRARSRFGIRSNVPVIEPPSKKIASDKA</sequence>
<dbReference type="InterPro" id="IPR045851">
    <property type="entry name" value="AMP-bd_C_sf"/>
</dbReference>
<evidence type="ECO:0000256" key="8">
    <source>
        <dbReference type="RuleBase" id="RU364102"/>
    </source>
</evidence>
<dbReference type="NCBIfam" id="TIGR02544">
    <property type="entry name" value="III_secr_YscJ"/>
    <property type="match status" value="1"/>
</dbReference>
<evidence type="ECO:0000256" key="7">
    <source>
        <dbReference type="ARBA" id="ARBA00023288"/>
    </source>
</evidence>
<keyword evidence="3 8" id="KW-0732">Signal</keyword>
<dbReference type="GO" id="GO:0009306">
    <property type="term" value="P:protein secretion"/>
    <property type="evidence" value="ECO:0007669"/>
    <property type="project" value="InterPro"/>
</dbReference>
<accession>A0A7Y4H9I0</accession>
<comment type="caution">
    <text evidence="10">The sequence shown here is derived from an EMBL/GenBank/DDBJ whole genome shotgun (WGS) entry which is preliminary data.</text>
</comment>
<keyword evidence="6 8" id="KW-0998">Cell outer membrane</keyword>
<name>A0A7Y4H9I0_9BRAD</name>
<dbReference type="Gene3D" id="3.30.70.1530">
    <property type="entry name" value="Hypothetical protein rpa1041"/>
    <property type="match status" value="1"/>
</dbReference>
<keyword evidence="4 8" id="KW-0472">Membrane</keyword>
<dbReference type="AlphaFoldDB" id="A0A7Y4H9I0"/>
<evidence type="ECO:0000313" key="10">
    <source>
        <dbReference type="EMBL" id="NOJ50154.1"/>
    </source>
</evidence>
<keyword evidence="8" id="KW-1133">Transmembrane helix</keyword>
<dbReference type="PANTHER" id="PTHR30046">
    <property type="entry name" value="FLAGELLAR M-RING PROTEIN"/>
    <property type="match status" value="1"/>
</dbReference>
<gene>
    <name evidence="10" type="primary">sctJ</name>
    <name evidence="10" type="ORF">HCN50_28575</name>
</gene>